<evidence type="ECO:0000313" key="8">
    <source>
        <dbReference type="Proteomes" id="UP000054248"/>
    </source>
</evidence>
<evidence type="ECO:0000313" key="7">
    <source>
        <dbReference type="EMBL" id="KIO32493.1"/>
    </source>
</evidence>
<comment type="similarity">
    <text evidence="1 6">Belongs to the IPP transferase family.</text>
</comment>
<keyword evidence="8" id="KW-1185">Reference proteome</keyword>
<accession>A0A0C3LEW3</accession>
<evidence type="ECO:0000256" key="2">
    <source>
        <dbReference type="ARBA" id="ARBA00022679"/>
    </source>
</evidence>
<reference evidence="7 8" key="1">
    <citation type="submission" date="2014-04" db="EMBL/GenBank/DDBJ databases">
        <authorList>
            <consortium name="DOE Joint Genome Institute"/>
            <person name="Kuo A."/>
            <person name="Girlanda M."/>
            <person name="Perotto S."/>
            <person name="Kohler A."/>
            <person name="Nagy L.G."/>
            <person name="Floudas D."/>
            <person name="Copeland A."/>
            <person name="Barry K.W."/>
            <person name="Cichocki N."/>
            <person name="Veneault-Fourrey C."/>
            <person name="LaButti K."/>
            <person name="Lindquist E.A."/>
            <person name="Lipzen A."/>
            <person name="Lundell T."/>
            <person name="Morin E."/>
            <person name="Murat C."/>
            <person name="Sun H."/>
            <person name="Tunlid A."/>
            <person name="Henrissat B."/>
            <person name="Grigoriev I.V."/>
            <person name="Hibbett D.S."/>
            <person name="Martin F."/>
            <person name="Nordberg H.P."/>
            <person name="Cantor M.N."/>
            <person name="Hua S.X."/>
        </authorList>
    </citation>
    <scope>NUCLEOTIDE SEQUENCE [LARGE SCALE GENOMIC DNA]</scope>
    <source>
        <strain evidence="7 8">MUT 4182</strain>
    </source>
</reference>
<evidence type="ECO:0000256" key="1">
    <source>
        <dbReference type="ARBA" id="ARBA00005842"/>
    </source>
</evidence>
<evidence type="ECO:0000256" key="3">
    <source>
        <dbReference type="ARBA" id="ARBA00022741"/>
    </source>
</evidence>
<dbReference type="NCBIfam" id="TIGR00174">
    <property type="entry name" value="miaA"/>
    <property type="match status" value="1"/>
</dbReference>
<dbReference type="EMBL" id="KN822954">
    <property type="protein sequence ID" value="KIO32493.1"/>
    <property type="molecule type" value="Genomic_DNA"/>
</dbReference>
<dbReference type="HOGENOM" id="CLU_032616_2_3_1"/>
<gene>
    <name evidence="7" type="ORF">M407DRAFT_213578</name>
</gene>
<dbReference type="GO" id="GO:0005524">
    <property type="term" value="F:ATP binding"/>
    <property type="evidence" value="ECO:0007669"/>
    <property type="project" value="UniProtKB-KW"/>
</dbReference>
<protein>
    <recommendedName>
        <fullName evidence="5">tRNA dimethylallyltransferase</fullName>
        <ecNumber evidence="5">2.5.1.75</ecNumber>
    </recommendedName>
</protein>
<comment type="catalytic activity">
    <reaction evidence="5">
        <text>adenosine(37) in tRNA + dimethylallyl diphosphate = N(6)-dimethylallyladenosine(37) in tRNA + diphosphate</text>
        <dbReference type="Rhea" id="RHEA:26482"/>
        <dbReference type="Rhea" id="RHEA-COMP:10162"/>
        <dbReference type="Rhea" id="RHEA-COMP:10375"/>
        <dbReference type="ChEBI" id="CHEBI:33019"/>
        <dbReference type="ChEBI" id="CHEBI:57623"/>
        <dbReference type="ChEBI" id="CHEBI:74411"/>
        <dbReference type="ChEBI" id="CHEBI:74415"/>
        <dbReference type="EC" id="2.5.1.75"/>
    </reaction>
</comment>
<keyword evidence="4 6" id="KW-0067">ATP-binding</keyword>
<dbReference type="Pfam" id="PF01715">
    <property type="entry name" value="IPPT"/>
    <property type="match status" value="1"/>
</dbReference>
<dbReference type="GO" id="GO:0005739">
    <property type="term" value="C:mitochondrion"/>
    <property type="evidence" value="ECO:0007669"/>
    <property type="project" value="TreeGrafter"/>
</dbReference>
<name>A0A0C3LEW3_9AGAM</name>
<dbReference type="Gene3D" id="1.10.20.140">
    <property type="match status" value="1"/>
</dbReference>
<dbReference type="SUPFAM" id="SSF52540">
    <property type="entry name" value="P-loop containing nucleoside triphosphate hydrolases"/>
    <property type="match status" value="2"/>
</dbReference>
<dbReference type="GO" id="GO:0006400">
    <property type="term" value="P:tRNA modification"/>
    <property type="evidence" value="ECO:0007669"/>
    <property type="project" value="TreeGrafter"/>
</dbReference>
<keyword evidence="5" id="KW-0819">tRNA processing</keyword>
<dbReference type="GO" id="GO:0052381">
    <property type="term" value="F:tRNA dimethylallyltransferase activity"/>
    <property type="evidence" value="ECO:0007669"/>
    <property type="project" value="UniProtKB-EC"/>
</dbReference>
<dbReference type="OrthoDB" id="775260at2759"/>
<evidence type="ECO:0000256" key="5">
    <source>
        <dbReference type="RuleBase" id="RU003783"/>
    </source>
</evidence>
<keyword evidence="3 6" id="KW-0547">Nucleotide-binding</keyword>
<evidence type="ECO:0000256" key="4">
    <source>
        <dbReference type="ARBA" id="ARBA00022840"/>
    </source>
</evidence>
<evidence type="ECO:0000256" key="6">
    <source>
        <dbReference type="RuleBase" id="RU003785"/>
    </source>
</evidence>
<proteinExistence type="inferred from homology"/>
<sequence>MTGTSKPLVAIIGTTGTGKSQLGIELALALQRQSSSPSGLDFGRWKGAKVINADAMQVYRGLDIVTNKVTEEEKQGVEHLLMDFKDPNEEYFVSQWVKDAMKEIEQCHEQDQLPIVVGGTTYWIQHLIFPNRLPELSPAIAAALSDLPDDLKQLYSNLPDRSQSEACSDETAFALHTLLCKLDPPMGGRWHWRDTRKVLRSIEIVKESGQRASDVNSSQDEIVGMARRFPTLVYWLYAKPELLNPRLDARVDKMAQRGMLDEIVSMRKEVTGSSEGPDSLDLDYTRGIFQTIGFKEFHDYLSTPNPSSDLLNHSVEQMKHGTRKYAQRQVRWIQSKLLPAIRSQGTHTTRASLALLDATGTGTHIHYLCMILHYVIPDLDTWNSAVRDTGLNILSGRRGLFSY</sequence>
<reference evidence="8" key="2">
    <citation type="submission" date="2015-01" db="EMBL/GenBank/DDBJ databases">
        <title>Evolutionary Origins and Diversification of the Mycorrhizal Mutualists.</title>
        <authorList>
            <consortium name="DOE Joint Genome Institute"/>
            <consortium name="Mycorrhizal Genomics Consortium"/>
            <person name="Kohler A."/>
            <person name="Kuo A."/>
            <person name="Nagy L.G."/>
            <person name="Floudas D."/>
            <person name="Copeland A."/>
            <person name="Barry K.W."/>
            <person name="Cichocki N."/>
            <person name="Veneault-Fourrey C."/>
            <person name="LaButti K."/>
            <person name="Lindquist E.A."/>
            <person name="Lipzen A."/>
            <person name="Lundell T."/>
            <person name="Morin E."/>
            <person name="Murat C."/>
            <person name="Riley R."/>
            <person name="Ohm R."/>
            <person name="Sun H."/>
            <person name="Tunlid A."/>
            <person name="Henrissat B."/>
            <person name="Grigoriev I.V."/>
            <person name="Hibbett D.S."/>
            <person name="Martin F."/>
        </authorList>
    </citation>
    <scope>NUCLEOTIDE SEQUENCE [LARGE SCALE GENOMIC DNA]</scope>
    <source>
        <strain evidence="8">MUT 4182</strain>
    </source>
</reference>
<dbReference type="HAMAP" id="MF_00185">
    <property type="entry name" value="IPP_trans"/>
    <property type="match status" value="1"/>
</dbReference>
<dbReference type="InterPro" id="IPR018022">
    <property type="entry name" value="IPT"/>
</dbReference>
<dbReference type="AlphaFoldDB" id="A0A0C3LEW3"/>
<organism evidence="7 8">
    <name type="scientific">Tulasnella calospora MUT 4182</name>
    <dbReference type="NCBI Taxonomy" id="1051891"/>
    <lineage>
        <taxon>Eukaryota</taxon>
        <taxon>Fungi</taxon>
        <taxon>Dikarya</taxon>
        <taxon>Basidiomycota</taxon>
        <taxon>Agaricomycotina</taxon>
        <taxon>Agaricomycetes</taxon>
        <taxon>Cantharellales</taxon>
        <taxon>Tulasnellaceae</taxon>
        <taxon>Tulasnella</taxon>
    </lineage>
</organism>
<dbReference type="Proteomes" id="UP000054248">
    <property type="component" value="Unassembled WGS sequence"/>
</dbReference>
<keyword evidence="2 6" id="KW-0808">Transferase</keyword>
<dbReference type="InterPro" id="IPR039657">
    <property type="entry name" value="Dimethylallyltransferase"/>
</dbReference>
<dbReference type="PANTHER" id="PTHR11088">
    <property type="entry name" value="TRNA DIMETHYLALLYLTRANSFERASE"/>
    <property type="match status" value="1"/>
</dbReference>
<dbReference type="PANTHER" id="PTHR11088:SF89">
    <property type="entry name" value="TRNA DIMETHYLALLYLTRANSFERASE"/>
    <property type="match status" value="1"/>
</dbReference>
<dbReference type="InterPro" id="IPR027417">
    <property type="entry name" value="P-loop_NTPase"/>
</dbReference>
<dbReference type="EC" id="2.5.1.75" evidence="5"/>
<dbReference type="STRING" id="1051891.A0A0C3LEW3"/>
<dbReference type="Gene3D" id="3.40.50.300">
    <property type="entry name" value="P-loop containing nucleotide triphosphate hydrolases"/>
    <property type="match status" value="1"/>
</dbReference>